<evidence type="ECO:0000313" key="2">
    <source>
        <dbReference type="EMBL" id="SFJ26808.1"/>
    </source>
</evidence>
<accession>A0A1I3PYR0</accession>
<protein>
    <submittedName>
        <fullName evidence="2">Uncharacterized protein</fullName>
    </submittedName>
</protein>
<gene>
    <name evidence="2" type="ORF">SAMN04487936_101487</name>
</gene>
<proteinExistence type="predicted"/>
<keyword evidence="3" id="KW-1185">Reference proteome</keyword>
<keyword evidence="1" id="KW-0812">Transmembrane</keyword>
<dbReference type="RefSeq" id="WP_075034931.1">
    <property type="nucleotide sequence ID" value="NZ_FOSB01000001.1"/>
</dbReference>
<evidence type="ECO:0000313" key="3">
    <source>
        <dbReference type="Proteomes" id="UP000183557"/>
    </source>
</evidence>
<organism evidence="2 3">
    <name type="scientific">Halobacillus dabanensis</name>
    <dbReference type="NCBI Taxonomy" id="240302"/>
    <lineage>
        <taxon>Bacteria</taxon>
        <taxon>Bacillati</taxon>
        <taxon>Bacillota</taxon>
        <taxon>Bacilli</taxon>
        <taxon>Bacillales</taxon>
        <taxon>Bacillaceae</taxon>
        <taxon>Halobacillus</taxon>
    </lineage>
</organism>
<keyword evidence="1" id="KW-0472">Membrane</keyword>
<name>A0A1I3PYR0_HALDA</name>
<evidence type="ECO:0000256" key="1">
    <source>
        <dbReference type="SAM" id="Phobius"/>
    </source>
</evidence>
<reference evidence="3" key="1">
    <citation type="submission" date="2016-10" db="EMBL/GenBank/DDBJ databases">
        <authorList>
            <person name="Varghese N."/>
            <person name="Submissions S."/>
        </authorList>
    </citation>
    <scope>NUCLEOTIDE SEQUENCE [LARGE SCALE GENOMIC DNA]</scope>
    <source>
        <strain evidence="3">CGMCC 1.3704</strain>
    </source>
</reference>
<dbReference type="Proteomes" id="UP000183557">
    <property type="component" value="Unassembled WGS sequence"/>
</dbReference>
<dbReference type="OrthoDB" id="2351993at2"/>
<dbReference type="PROSITE" id="PS51257">
    <property type="entry name" value="PROKAR_LIPOPROTEIN"/>
    <property type="match status" value="1"/>
</dbReference>
<dbReference type="AlphaFoldDB" id="A0A1I3PYR0"/>
<sequence>MKQILWIVVSLVVLVLGCILLFIFAMIPDNSEEEAEKMGTAYIDERFPDRAEVYGTLFDNMGNHEFEYAAEAGHENGVDFLIYEDSQQKVVKDNYATRYYEEQIEKELDSYISREITKVEAMDVFIINPLSQYQGEDDLPEFTEVAFDPLVDISLGRGAEEGDEDMLRSLLSFMKEEIGLDQGGARFVYEFTSGDEMLLVDY</sequence>
<dbReference type="EMBL" id="FOSB01000001">
    <property type="protein sequence ID" value="SFJ26808.1"/>
    <property type="molecule type" value="Genomic_DNA"/>
</dbReference>
<keyword evidence="1" id="KW-1133">Transmembrane helix</keyword>
<feature type="transmembrane region" description="Helical" evidence="1">
    <location>
        <begin position="6"/>
        <end position="27"/>
    </location>
</feature>